<feature type="region of interest" description="Disordered" evidence="1">
    <location>
        <begin position="1"/>
        <end position="28"/>
    </location>
</feature>
<evidence type="ECO:0000256" key="1">
    <source>
        <dbReference type="SAM" id="MobiDB-lite"/>
    </source>
</evidence>
<gene>
    <name evidence="2" type="ORF">L484_003213</name>
</gene>
<keyword evidence="3" id="KW-1185">Reference proteome</keyword>
<protein>
    <submittedName>
        <fullName evidence="2">Uncharacterized protein</fullName>
    </submittedName>
</protein>
<evidence type="ECO:0000313" key="2">
    <source>
        <dbReference type="EMBL" id="EXB70342.1"/>
    </source>
</evidence>
<proteinExistence type="predicted"/>
<dbReference type="EMBL" id="KE344606">
    <property type="protein sequence ID" value="EXB70342.1"/>
    <property type="molecule type" value="Genomic_DNA"/>
</dbReference>
<accession>W9R4Z6</accession>
<reference evidence="3" key="1">
    <citation type="submission" date="2013-01" db="EMBL/GenBank/DDBJ databases">
        <title>Draft Genome Sequence of a Mulberry Tree, Morus notabilis C.K. Schneid.</title>
        <authorList>
            <person name="He N."/>
            <person name="Zhao S."/>
        </authorList>
    </citation>
    <scope>NUCLEOTIDE SEQUENCE</scope>
</reference>
<organism evidence="2 3">
    <name type="scientific">Morus notabilis</name>
    <dbReference type="NCBI Taxonomy" id="981085"/>
    <lineage>
        <taxon>Eukaryota</taxon>
        <taxon>Viridiplantae</taxon>
        <taxon>Streptophyta</taxon>
        <taxon>Embryophyta</taxon>
        <taxon>Tracheophyta</taxon>
        <taxon>Spermatophyta</taxon>
        <taxon>Magnoliopsida</taxon>
        <taxon>eudicotyledons</taxon>
        <taxon>Gunneridae</taxon>
        <taxon>Pentapetalae</taxon>
        <taxon>rosids</taxon>
        <taxon>fabids</taxon>
        <taxon>Rosales</taxon>
        <taxon>Moraceae</taxon>
        <taxon>Moreae</taxon>
        <taxon>Morus</taxon>
    </lineage>
</organism>
<dbReference type="Proteomes" id="UP000030645">
    <property type="component" value="Unassembled WGS sequence"/>
</dbReference>
<dbReference type="eggNOG" id="KOG3084">
    <property type="taxonomic scope" value="Eukaryota"/>
</dbReference>
<name>W9R4Z6_9ROSA</name>
<sequence>MSINLRSHAFAGNPLRSKNPKSCDPYSPSQALETLKTRLLDSGHVTASTDFKVLLFRKGRLLALSSEGIWKLG</sequence>
<dbReference type="AlphaFoldDB" id="W9R4Z6"/>
<dbReference type="STRING" id="981085.W9R4Z6"/>
<evidence type="ECO:0000313" key="3">
    <source>
        <dbReference type="Proteomes" id="UP000030645"/>
    </source>
</evidence>